<dbReference type="EMBL" id="FNGY01000002">
    <property type="protein sequence ID" value="SDL81670.1"/>
    <property type="molecule type" value="Genomic_DNA"/>
</dbReference>
<evidence type="ECO:0000259" key="2">
    <source>
        <dbReference type="Pfam" id="PF04773"/>
    </source>
</evidence>
<dbReference type="Gene3D" id="3.55.50.30">
    <property type="match status" value="1"/>
</dbReference>
<feature type="domain" description="FecR protein" evidence="2">
    <location>
        <begin position="169"/>
        <end position="264"/>
    </location>
</feature>
<keyword evidence="1" id="KW-1133">Transmembrane helix</keyword>
<dbReference type="Gene3D" id="2.60.120.1440">
    <property type="match status" value="1"/>
</dbReference>
<evidence type="ECO:0000313" key="5">
    <source>
        <dbReference type="Proteomes" id="UP000183200"/>
    </source>
</evidence>
<dbReference type="Pfam" id="PF04773">
    <property type="entry name" value="FecR"/>
    <property type="match status" value="1"/>
</dbReference>
<dbReference type="AlphaFoldDB" id="A0A1G9N5C4"/>
<sequence length="381" mass="42888">MTKRNAQELLERYRAGNCSEEEKTVLRNWFHHMNEDEATELTDEVLLSGQEKMWDFISEKTKQPVRLWPRIAVAAMILTTLSVAVYFYNEYRSTQSEQTFAANQILPGGNKAVLTLGDGRKITLDDAANGELLLQSGIKISKTADGQLVYTILKEETEVSPGQSASFNTIETPRGGQYQVNLSDGTTVWLNSASSLKYQTVFSGNERKVELRGEGYFEVAHQSGKPFIVKTNHQQIAVLGTHFNVNAYEDEQAVKTTLLEGSVRVERSVVSAGKKTGFIYLKPGQQSVLTERAIDIQEVDTKSVIDWKDGRFIFKEEDIKSVMRKLARWYDFEVVYQGNLEGLHFGGKVSRSKSLKDALKVLTLTGDVHFKVEGRRITVMP</sequence>
<dbReference type="PIRSF" id="PIRSF018266">
    <property type="entry name" value="FecR"/>
    <property type="match status" value="1"/>
</dbReference>
<feature type="transmembrane region" description="Helical" evidence="1">
    <location>
        <begin position="67"/>
        <end position="88"/>
    </location>
</feature>
<evidence type="ECO:0000313" key="4">
    <source>
        <dbReference type="EMBL" id="SDL81670.1"/>
    </source>
</evidence>
<dbReference type="OrthoDB" id="1099963at2"/>
<evidence type="ECO:0000256" key="1">
    <source>
        <dbReference type="SAM" id="Phobius"/>
    </source>
</evidence>
<dbReference type="InterPro" id="IPR012373">
    <property type="entry name" value="Ferrdict_sens_TM"/>
</dbReference>
<dbReference type="GO" id="GO:0016989">
    <property type="term" value="F:sigma factor antagonist activity"/>
    <property type="evidence" value="ECO:0007669"/>
    <property type="project" value="TreeGrafter"/>
</dbReference>
<organism evidence="4 5">
    <name type="scientific">Pedobacter steynii</name>
    <dbReference type="NCBI Taxonomy" id="430522"/>
    <lineage>
        <taxon>Bacteria</taxon>
        <taxon>Pseudomonadati</taxon>
        <taxon>Bacteroidota</taxon>
        <taxon>Sphingobacteriia</taxon>
        <taxon>Sphingobacteriales</taxon>
        <taxon>Sphingobacteriaceae</taxon>
        <taxon>Pedobacter</taxon>
    </lineage>
</organism>
<protein>
    <submittedName>
        <fullName evidence="4">FecR protein</fullName>
    </submittedName>
</protein>
<keyword evidence="1" id="KW-0472">Membrane</keyword>
<dbReference type="PANTHER" id="PTHR30273">
    <property type="entry name" value="PERIPLASMIC SIGNAL SENSOR AND SIGMA FACTOR ACTIVATOR FECR-RELATED"/>
    <property type="match status" value="1"/>
</dbReference>
<dbReference type="Pfam" id="PF16344">
    <property type="entry name" value="FecR_C"/>
    <property type="match status" value="1"/>
</dbReference>
<accession>A0A1G9N5C4</accession>
<evidence type="ECO:0000259" key="3">
    <source>
        <dbReference type="Pfam" id="PF16344"/>
    </source>
</evidence>
<dbReference type="FunFam" id="2.60.120.1440:FF:000001">
    <property type="entry name" value="Putative anti-sigma factor"/>
    <property type="match status" value="1"/>
</dbReference>
<keyword evidence="1" id="KW-0812">Transmembrane</keyword>
<gene>
    <name evidence="4" type="ORF">SAMN05421820_102220</name>
</gene>
<dbReference type="Proteomes" id="UP000183200">
    <property type="component" value="Unassembled WGS sequence"/>
</dbReference>
<dbReference type="InterPro" id="IPR006860">
    <property type="entry name" value="FecR"/>
</dbReference>
<dbReference type="InterPro" id="IPR032508">
    <property type="entry name" value="FecR_C"/>
</dbReference>
<keyword evidence="5" id="KW-1185">Reference proteome</keyword>
<dbReference type="PANTHER" id="PTHR30273:SF2">
    <property type="entry name" value="PROTEIN FECR"/>
    <property type="match status" value="1"/>
</dbReference>
<dbReference type="RefSeq" id="WP_074605122.1">
    <property type="nucleotide sequence ID" value="NZ_FNGY01000002.1"/>
</dbReference>
<proteinExistence type="predicted"/>
<feature type="domain" description="Protein FecR C-terminal" evidence="3">
    <location>
        <begin position="311"/>
        <end position="379"/>
    </location>
</feature>
<name>A0A1G9N5C4_9SPHI</name>
<reference evidence="5" key="1">
    <citation type="submission" date="2016-10" db="EMBL/GenBank/DDBJ databases">
        <authorList>
            <person name="Varghese N."/>
            <person name="Submissions S."/>
        </authorList>
    </citation>
    <scope>NUCLEOTIDE SEQUENCE [LARGE SCALE GENOMIC DNA]</scope>
    <source>
        <strain evidence="5">DSM 19110</strain>
    </source>
</reference>